<dbReference type="Proteomes" id="UP000092461">
    <property type="component" value="Unassembled WGS sequence"/>
</dbReference>
<evidence type="ECO:0000313" key="1">
    <source>
        <dbReference type="EnsemblMetazoa" id="LLOJ000683-PA"/>
    </source>
</evidence>
<dbReference type="EMBL" id="AJWK01002608">
    <property type="status" value="NOT_ANNOTATED_CDS"/>
    <property type="molecule type" value="Genomic_DNA"/>
</dbReference>
<dbReference type="EnsemblMetazoa" id="LLOJ000683-RA">
    <property type="protein sequence ID" value="LLOJ000683-PA"/>
    <property type="gene ID" value="LLOJ000683"/>
</dbReference>
<dbReference type="AlphaFoldDB" id="A0A1B0C9R1"/>
<sequence>MSPFSRYSLPKLACHISRSTSPILINSSANERFRDTLQMSITLQLREMTARGAKVKNKVFKNFELEFFENALIDLLHILIYYS</sequence>
<dbReference type="VEuPathDB" id="VectorBase:LLOJ000683"/>
<reference evidence="1" key="1">
    <citation type="submission" date="2020-05" db="UniProtKB">
        <authorList>
            <consortium name="EnsemblMetazoa"/>
        </authorList>
    </citation>
    <scope>IDENTIFICATION</scope>
    <source>
        <strain evidence="1">Jacobina</strain>
    </source>
</reference>
<keyword evidence="2" id="KW-1185">Reference proteome</keyword>
<evidence type="ECO:0000313" key="2">
    <source>
        <dbReference type="Proteomes" id="UP000092461"/>
    </source>
</evidence>
<name>A0A1B0C9R1_LUTLO</name>
<organism evidence="1 2">
    <name type="scientific">Lutzomyia longipalpis</name>
    <name type="common">Sand fly</name>
    <dbReference type="NCBI Taxonomy" id="7200"/>
    <lineage>
        <taxon>Eukaryota</taxon>
        <taxon>Metazoa</taxon>
        <taxon>Ecdysozoa</taxon>
        <taxon>Arthropoda</taxon>
        <taxon>Hexapoda</taxon>
        <taxon>Insecta</taxon>
        <taxon>Pterygota</taxon>
        <taxon>Neoptera</taxon>
        <taxon>Endopterygota</taxon>
        <taxon>Diptera</taxon>
        <taxon>Nematocera</taxon>
        <taxon>Psychodoidea</taxon>
        <taxon>Psychodidae</taxon>
        <taxon>Lutzomyia</taxon>
        <taxon>Lutzomyia</taxon>
    </lineage>
</organism>
<dbReference type="EMBL" id="AJWK01002609">
    <property type="status" value="NOT_ANNOTATED_CDS"/>
    <property type="molecule type" value="Genomic_DNA"/>
</dbReference>
<proteinExistence type="predicted"/>
<accession>A0A1B0C9R1</accession>
<protein>
    <submittedName>
        <fullName evidence="1">Uncharacterized protein</fullName>
    </submittedName>
</protein>